<evidence type="ECO:0000256" key="5">
    <source>
        <dbReference type="RuleBase" id="RU362121"/>
    </source>
</evidence>
<dbReference type="Gene3D" id="3.10.120.10">
    <property type="entry name" value="Cytochrome b5-like heme/steroid binding domain"/>
    <property type="match status" value="1"/>
</dbReference>
<evidence type="ECO:0000256" key="3">
    <source>
        <dbReference type="ARBA" id="ARBA00023004"/>
    </source>
</evidence>
<keyword evidence="3 5" id="KW-0408">Iron</keyword>
<dbReference type="InterPro" id="IPR050668">
    <property type="entry name" value="Cytochrome_b5"/>
</dbReference>
<keyword evidence="2 5" id="KW-0479">Metal-binding</keyword>
<dbReference type="InterPro" id="IPR018506">
    <property type="entry name" value="Cyt_B5_heme-BS"/>
</dbReference>
<dbReference type="PROSITE" id="PS00191">
    <property type="entry name" value="CYTOCHROME_B5_1"/>
    <property type="match status" value="1"/>
</dbReference>
<protein>
    <recommendedName>
        <fullName evidence="6">Cytochrome b5 heme-binding domain-containing protein</fullName>
    </recommendedName>
</protein>
<keyword evidence="1 5" id="KW-0349">Heme</keyword>
<organism evidence="7 8">
    <name type="scientific">Colocasia esculenta</name>
    <name type="common">Wild taro</name>
    <name type="synonym">Arum esculentum</name>
    <dbReference type="NCBI Taxonomy" id="4460"/>
    <lineage>
        <taxon>Eukaryota</taxon>
        <taxon>Viridiplantae</taxon>
        <taxon>Streptophyta</taxon>
        <taxon>Embryophyta</taxon>
        <taxon>Tracheophyta</taxon>
        <taxon>Spermatophyta</taxon>
        <taxon>Magnoliopsida</taxon>
        <taxon>Liliopsida</taxon>
        <taxon>Araceae</taxon>
        <taxon>Aroideae</taxon>
        <taxon>Colocasieae</taxon>
        <taxon>Colocasia</taxon>
    </lineage>
</organism>
<gene>
    <name evidence="7" type="ORF">Taro_006244</name>
</gene>
<keyword evidence="5" id="KW-0812">Transmembrane</keyword>
<evidence type="ECO:0000256" key="4">
    <source>
        <dbReference type="ARBA" id="ARBA00038168"/>
    </source>
</evidence>
<dbReference type="PANTHER" id="PTHR19359:SF101">
    <property type="entry name" value="CYTOCHROME B5-LIKE HEME_STEROID BINDING DOMAIN CONTAINING PROTEIN, EXPRESSED"/>
    <property type="match status" value="1"/>
</dbReference>
<reference evidence="7" key="1">
    <citation type="submission" date="2017-07" db="EMBL/GenBank/DDBJ databases">
        <title>Taro Niue Genome Assembly and Annotation.</title>
        <authorList>
            <person name="Atibalentja N."/>
            <person name="Keating K."/>
            <person name="Fields C.J."/>
        </authorList>
    </citation>
    <scope>NUCLEOTIDE SEQUENCE</scope>
    <source>
        <strain evidence="7">Niue_2</strain>
        <tissue evidence="7">Leaf</tissue>
    </source>
</reference>
<keyword evidence="5" id="KW-1133">Transmembrane helix</keyword>
<dbReference type="SMART" id="SM01117">
    <property type="entry name" value="Cyt-b5"/>
    <property type="match status" value="1"/>
</dbReference>
<keyword evidence="5" id="KW-0472">Membrane</keyword>
<dbReference type="GO" id="GO:0016020">
    <property type="term" value="C:membrane"/>
    <property type="evidence" value="ECO:0007669"/>
    <property type="project" value="TreeGrafter"/>
</dbReference>
<dbReference type="OrthoDB" id="260519at2759"/>
<dbReference type="Proteomes" id="UP000652761">
    <property type="component" value="Unassembled WGS sequence"/>
</dbReference>
<dbReference type="Pfam" id="PF00173">
    <property type="entry name" value="Cyt-b5"/>
    <property type="match status" value="1"/>
</dbReference>
<accession>A0A843TRY6</accession>
<comment type="caution">
    <text evidence="7">The sequence shown here is derived from an EMBL/GenBank/DDBJ whole genome shotgun (WGS) entry which is preliminary data.</text>
</comment>
<proteinExistence type="inferred from homology"/>
<dbReference type="PANTHER" id="PTHR19359">
    <property type="entry name" value="CYTOCHROME B5"/>
    <property type="match status" value="1"/>
</dbReference>
<evidence type="ECO:0000313" key="7">
    <source>
        <dbReference type="EMBL" id="MQL73881.1"/>
    </source>
</evidence>
<feature type="domain" description="Cytochrome b5 heme-binding" evidence="6">
    <location>
        <begin position="4"/>
        <end position="81"/>
    </location>
</feature>
<evidence type="ECO:0000256" key="1">
    <source>
        <dbReference type="ARBA" id="ARBA00022617"/>
    </source>
</evidence>
<dbReference type="InterPro" id="IPR001199">
    <property type="entry name" value="Cyt_B5-like_heme/steroid-bd"/>
</dbReference>
<dbReference type="InterPro" id="IPR036400">
    <property type="entry name" value="Cyt_B5-like_heme/steroid_sf"/>
</dbReference>
<dbReference type="AlphaFoldDB" id="A0A843TRY6"/>
<evidence type="ECO:0000313" key="8">
    <source>
        <dbReference type="Proteomes" id="UP000652761"/>
    </source>
</evidence>
<dbReference type="SUPFAM" id="SSF55856">
    <property type="entry name" value="Cytochrome b5-like heme/steroid binding domain"/>
    <property type="match status" value="1"/>
</dbReference>
<feature type="transmembrane region" description="Helical" evidence="5">
    <location>
        <begin position="107"/>
        <end position="126"/>
    </location>
</feature>
<evidence type="ECO:0000259" key="6">
    <source>
        <dbReference type="PROSITE" id="PS50255"/>
    </source>
</evidence>
<evidence type="ECO:0000256" key="2">
    <source>
        <dbReference type="ARBA" id="ARBA00022723"/>
    </source>
</evidence>
<name>A0A843TRY6_COLES</name>
<dbReference type="PROSITE" id="PS50255">
    <property type="entry name" value="CYTOCHROME_B5_2"/>
    <property type="match status" value="1"/>
</dbReference>
<comment type="similarity">
    <text evidence="4 5">Belongs to the cytochrome b5 family.</text>
</comment>
<dbReference type="GO" id="GO:0046872">
    <property type="term" value="F:metal ion binding"/>
    <property type="evidence" value="ECO:0007669"/>
    <property type="project" value="UniProtKB-UniRule"/>
</dbReference>
<keyword evidence="8" id="KW-1185">Reference proteome</keyword>
<dbReference type="EMBL" id="NMUH01000182">
    <property type="protein sequence ID" value="MQL73881.1"/>
    <property type="molecule type" value="Genomic_DNA"/>
</dbReference>
<dbReference type="PRINTS" id="PR00363">
    <property type="entry name" value="CYTOCHROMEB5"/>
</dbReference>
<dbReference type="GO" id="GO:0020037">
    <property type="term" value="F:heme binding"/>
    <property type="evidence" value="ECO:0007669"/>
    <property type="project" value="UniProtKB-UniRule"/>
</dbReference>
<sequence length="135" mass="14813">MDGLKKIPATVVRLHNSKKSCWLVIHGKVYDITKFLDEHPGGEKVLLHASRSGDASGSFEDVGHSSTARKMMTNDLIGKLEGYDRSKAPRARKGSSGRALRNPSYAISDYLLPLFLLFLAVVSWLVPDDANTTTV</sequence>